<keyword evidence="1" id="KW-0472">Membrane</keyword>
<keyword evidence="3" id="KW-1185">Reference proteome</keyword>
<sequence length="45" mass="5558">MMANTFYFYNLHYRNYLFKILSKIAFIIVLVFVSYFLPVKNRMIN</sequence>
<keyword evidence="1" id="KW-0812">Transmembrane</keyword>
<comment type="caution">
    <text evidence="2">The sequence shown here is derived from an EMBL/GenBank/DDBJ whole genome shotgun (WGS) entry which is preliminary data.</text>
</comment>
<dbReference type="EMBL" id="AQGV01000011">
    <property type="protein sequence ID" value="MBE0366989.1"/>
    <property type="molecule type" value="Genomic_DNA"/>
</dbReference>
<keyword evidence="1" id="KW-1133">Transmembrane helix</keyword>
<proteinExistence type="predicted"/>
<accession>A0ABR9E7N4</accession>
<dbReference type="Proteomes" id="UP000615755">
    <property type="component" value="Unassembled WGS sequence"/>
</dbReference>
<gene>
    <name evidence="2" type="ORF">PAUR_a0274</name>
</gene>
<evidence type="ECO:0000256" key="1">
    <source>
        <dbReference type="SAM" id="Phobius"/>
    </source>
</evidence>
<name>A0ABR9E7N4_9GAMM</name>
<protein>
    <submittedName>
        <fullName evidence="2">Uncharacterized protein</fullName>
    </submittedName>
</protein>
<evidence type="ECO:0000313" key="3">
    <source>
        <dbReference type="Proteomes" id="UP000615755"/>
    </source>
</evidence>
<organism evidence="2 3">
    <name type="scientific">Pseudoalteromonas aurantia 208</name>
    <dbReference type="NCBI Taxonomy" id="1314867"/>
    <lineage>
        <taxon>Bacteria</taxon>
        <taxon>Pseudomonadati</taxon>
        <taxon>Pseudomonadota</taxon>
        <taxon>Gammaproteobacteria</taxon>
        <taxon>Alteromonadales</taxon>
        <taxon>Pseudoalteromonadaceae</taxon>
        <taxon>Pseudoalteromonas</taxon>
    </lineage>
</organism>
<reference evidence="2 3" key="1">
    <citation type="submission" date="2015-03" db="EMBL/GenBank/DDBJ databases">
        <title>Genome sequence of Pseudoalteromonas aurantia.</title>
        <authorList>
            <person name="Xie B.-B."/>
            <person name="Rong J.-C."/>
            <person name="Qin Q.-L."/>
            <person name="Zhang Y.-Z."/>
        </authorList>
    </citation>
    <scope>NUCLEOTIDE SEQUENCE [LARGE SCALE GENOMIC DNA]</scope>
    <source>
        <strain evidence="2 3">208</strain>
    </source>
</reference>
<feature type="transmembrane region" description="Helical" evidence="1">
    <location>
        <begin position="20"/>
        <end position="39"/>
    </location>
</feature>
<evidence type="ECO:0000313" key="2">
    <source>
        <dbReference type="EMBL" id="MBE0366989.1"/>
    </source>
</evidence>